<dbReference type="AlphaFoldDB" id="A0AAZ3SFG1"/>
<evidence type="ECO:0000256" key="3">
    <source>
        <dbReference type="ARBA" id="ARBA00016840"/>
    </source>
</evidence>
<protein>
    <recommendedName>
        <fullName evidence="3">KIF-binding protein</fullName>
    </recommendedName>
</protein>
<keyword evidence="4" id="KW-0963">Cytoplasm</keyword>
<proteinExistence type="inferred from homology"/>
<evidence type="ECO:0000313" key="7">
    <source>
        <dbReference type="Proteomes" id="UP000694402"/>
    </source>
</evidence>
<name>A0AAZ3SFG1_ONCTS</name>
<keyword evidence="7" id="KW-1185">Reference proteome</keyword>
<evidence type="ECO:0000313" key="6">
    <source>
        <dbReference type="Ensembl" id="ENSOTSP00005151829.1"/>
    </source>
</evidence>
<dbReference type="PANTHER" id="PTHR46321">
    <property type="entry name" value="KIF1-BINDING PROTEIN"/>
    <property type="match status" value="1"/>
</dbReference>
<evidence type="ECO:0000256" key="2">
    <source>
        <dbReference type="ARBA" id="ARBA00010305"/>
    </source>
</evidence>
<dbReference type="GO" id="GO:0005856">
    <property type="term" value="C:cytoskeleton"/>
    <property type="evidence" value="ECO:0007669"/>
    <property type="project" value="UniProtKB-SubCell"/>
</dbReference>
<evidence type="ECO:0000256" key="5">
    <source>
        <dbReference type="ARBA" id="ARBA00023212"/>
    </source>
</evidence>
<reference evidence="7" key="1">
    <citation type="journal article" date="2018" name="PLoS ONE">
        <title>Chinook salmon (Oncorhynchus tshawytscha) genome and transcriptome.</title>
        <authorList>
            <person name="Christensen K.A."/>
            <person name="Leong J.S."/>
            <person name="Sakhrani D."/>
            <person name="Biagi C.A."/>
            <person name="Minkley D.R."/>
            <person name="Withler R.E."/>
            <person name="Rondeau E.B."/>
            <person name="Koop B.F."/>
            <person name="Devlin R.H."/>
        </authorList>
    </citation>
    <scope>NUCLEOTIDE SEQUENCE [LARGE SCALE GENOMIC DNA]</scope>
</reference>
<dbReference type="Pfam" id="PF12309">
    <property type="entry name" value="KBP_C"/>
    <property type="match status" value="3"/>
</dbReference>
<reference evidence="6" key="3">
    <citation type="submission" date="2025-09" db="UniProtKB">
        <authorList>
            <consortium name="Ensembl"/>
        </authorList>
    </citation>
    <scope>IDENTIFICATION</scope>
</reference>
<dbReference type="GeneTree" id="ENSGT00390000013819"/>
<dbReference type="PANTHER" id="PTHR46321:SF1">
    <property type="entry name" value="KIF-BINDING PROTEIN"/>
    <property type="match status" value="1"/>
</dbReference>
<dbReference type="GO" id="GO:1990535">
    <property type="term" value="P:neuron projection maintenance"/>
    <property type="evidence" value="ECO:0007669"/>
    <property type="project" value="TreeGrafter"/>
</dbReference>
<reference evidence="6" key="2">
    <citation type="submission" date="2025-08" db="UniProtKB">
        <authorList>
            <consortium name="Ensembl"/>
        </authorList>
    </citation>
    <scope>IDENTIFICATION</scope>
</reference>
<comment type="similarity">
    <text evidence="2">Belongs to the KIF-binding protein family.</text>
</comment>
<dbReference type="InterPro" id="IPR022083">
    <property type="entry name" value="KBP"/>
</dbReference>
<dbReference type="Ensembl" id="ENSOTST00005182058.1">
    <property type="protein sequence ID" value="ENSOTSP00005151829.1"/>
    <property type="gene ID" value="ENSOTSG00005077861.1"/>
</dbReference>
<dbReference type="GO" id="GO:0000226">
    <property type="term" value="P:microtubule cytoskeleton organization"/>
    <property type="evidence" value="ECO:0007669"/>
    <property type="project" value="TreeGrafter"/>
</dbReference>
<comment type="subcellular location">
    <subcellularLocation>
        <location evidence="1">Cytoplasm</location>
        <location evidence="1">Cytoskeleton</location>
    </subcellularLocation>
</comment>
<dbReference type="GO" id="GO:0021952">
    <property type="term" value="P:central nervous system projection neuron axonogenesis"/>
    <property type="evidence" value="ECO:0007669"/>
    <property type="project" value="TreeGrafter"/>
</dbReference>
<accession>A0AAZ3SFG1</accession>
<evidence type="ECO:0000256" key="1">
    <source>
        <dbReference type="ARBA" id="ARBA00004245"/>
    </source>
</evidence>
<keyword evidence="5" id="KW-0206">Cytoskeleton</keyword>
<organism evidence="6 7">
    <name type="scientific">Oncorhynchus tshawytscha</name>
    <name type="common">Chinook salmon</name>
    <name type="synonym">Salmo tshawytscha</name>
    <dbReference type="NCBI Taxonomy" id="74940"/>
    <lineage>
        <taxon>Eukaryota</taxon>
        <taxon>Metazoa</taxon>
        <taxon>Chordata</taxon>
        <taxon>Craniata</taxon>
        <taxon>Vertebrata</taxon>
        <taxon>Euteleostomi</taxon>
        <taxon>Actinopterygii</taxon>
        <taxon>Neopterygii</taxon>
        <taxon>Teleostei</taxon>
        <taxon>Protacanthopterygii</taxon>
        <taxon>Salmoniformes</taxon>
        <taxon>Salmonidae</taxon>
        <taxon>Salmoninae</taxon>
        <taxon>Oncorhynchus</taxon>
    </lineage>
</organism>
<sequence>MKEVGMRLSMYALPQQERIKRSEIILVTLQRQLEFNQFIPLEWAMNAATLSQYYITKTLYMEGRHCLSAAIVIAGLAGEVPSEAAAQRAEIARCWIKYCLNLLQDAKNFSRQFRHLQTICNFYARTIFLVGQAYVNQAKEYFEMDGQVTDHIEILQDHSTLFKALAFFEEDLERHFRSPEGKWPDKLEDEVLRPVLVVKFQVARLHSRLISTSTTIQLENLNRSLECYNFVVQYCKDNPEAKIAIETELELSEEMASLLPLKINRLKAKLASSN</sequence>
<evidence type="ECO:0000256" key="4">
    <source>
        <dbReference type="ARBA" id="ARBA00022490"/>
    </source>
</evidence>
<dbReference type="Proteomes" id="UP000694402">
    <property type="component" value="Unassembled WGS sequence"/>
</dbReference>